<name>A0A016U6P2_9BILA</name>
<reference evidence="3" key="1">
    <citation type="journal article" date="2015" name="Nat. Genet.">
        <title>The genome and transcriptome of the zoonotic hookworm Ancylostoma ceylanicum identify infection-specific gene families.</title>
        <authorList>
            <person name="Schwarz E.M."/>
            <person name="Hu Y."/>
            <person name="Antoshechkin I."/>
            <person name="Miller M.M."/>
            <person name="Sternberg P.W."/>
            <person name="Aroian R.V."/>
        </authorList>
    </citation>
    <scope>NUCLEOTIDE SEQUENCE</scope>
    <source>
        <strain evidence="3">HY135</strain>
    </source>
</reference>
<keyword evidence="1" id="KW-1133">Transmembrane helix</keyword>
<sequence length="94" mass="10640">MWVDRIPVAFDSTVKTKTTSPGDMLNSLVELRKSHSLWTAANKPYSSVTARVLVYFLSIAVANIYRDCRLYLRRKINLKKKTGNGGKPSRRPNA</sequence>
<comment type="caution">
    <text evidence="2">The sequence shown here is derived from an EMBL/GenBank/DDBJ whole genome shotgun (WGS) entry which is preliminary data.</text>
</comment>
<proteinExistence type="predicted"/>
<evidence type="ECO:0000256" key="1">
    <source>
        <dbReference type="SAM" id="Phobius"/>
    </source>
</evidence>
<protein>
    <submittedName>
        <fullName evidence="2">Uncharacterized protein</fullName>
    </submittedName>
</protein>
<organism evidence="2 3">
    <name type="scientific">Ancylostoma ceylanicum</name>
    <dbReference type="NCBI Taxonomy" id="53326"/>
    <lineage>
        <taxon>Eukaryota</taxon>
        <taxon>Metazoa</taxon>
        <taxon>Ecdysozoa</taxon>
        <taxon>Nematoda</taxon>
        <taxon>Chromadorea</taxon>
        <taxon>Rhabditida</taxon>
        <taxon>Rhabditina</taxon>
        <taxon>Rhabditomorpha</taxon>
        <taxon>Strongyloidea</taxon>
        <taxon>Ancylostomatidae</taxon>
        <taxon>Ancylostomatinae</taxon>
        <taxon>Ancylostoma</taxon>
    </lineage>
</organism>
<dbReference type="Proteomes" id="UP000024635">
    <property type="component" value="Unassembled WGS sequence"/>
</dbReference>
<accession>A0A016U6P2</accession>
<gene>
    <name evidence="2" type="primary">Acey_s0053.g2412</name>
    <name evidence="2" type="ORF">Y032_0053g2412</name>
</gene>
<dbReference type="AlphaFoldDB" id="A0A016U6P2"/>
<feature type="transmembrane region" description="Helical" evidence="1">
    <location>
        <begin position="48"/>
        <end position="65"/>
    </location>
</feature>
<dbReference type="EMBL" id="JARK01001389">
    <property type="protein sequence ID" value="EYC10989.1"/>
    <property type="molecule type" value="Genomic_DNA"/>
</dbReference>
<keyword evidence="1" id="KW-0472">Membrane</keyword>
<keyword evidence="3" id="KW-1185">Reference proteome</keyword>
<evidence type="ECO:0000313" key="3">
    <source>
        <dbReference type="Proteomes" id="UP000024635"/>
    </source>
</evidence>
<evidence type="ECO:0000313" key="2">
    <source>
        <dbReference type="EMBL" id="EYC10989.1"/>
    </source>
</evidence>
<keyword evidence="1" id="KW-0812">Transmembrane</keyword>